<feature type="repeat" description="TPR" evidence="3">
    <location>
        <begin position="362"/>
        <end position="395"/>
    </location>
</feature>
<evidence type="ECO:0000256" key="2">
    <source>
        <dbReference type="ARBA" id="ARBA00022803"/>
    </source>
</evidence>
<feature type="chain" id="PRO_5045354622" description="Tetratricopeptide repeat protein" evidence="5">
    <location>
        <begin position="19"/>
        <end position="1156"/>
    </location>
</feature>
<accession>A0ABN6MNE6</accession>
<dbReference type="RefSeq" id="WP_248360235.1">
    <property type="nucleotide sequence ID" value="NZ_AP025591.1"/>
</dbReference>
<evidence type="ECO:0000313" key="7">
    <source>
        <dbReference type="Proteomes" id="UP001162891"/>
    </source>
</evidence>
<keyword evidence="1" id="KW-0677">Repeat</keyword>
<dbReference type="EMBL" id="AP025591">
    <property type="protein sequence ID" value="BDG02541.1"/>
    <property type="molecule type" value="Genomic_DNA"/>
</dbReference>
<dbReference type="PANTHER" id="PTHR45586:SF1">
    <property type="entry name" value="LIPOPOLYSACCHARIDE ASSEMBLY PROTEIN B"/>
    <property type="match status" value="1"/>
</dbReference>
<dbReference type="PANTHER" id="PTHR45586">
    <property type="entry name" value="TPR REPEAT-CONTAINING PROTEIN PA4667"/>
    <property type="match status" value="1"/>
</dbReference>
<feature type="compositionally biased region" description="Basic and acidic residues" evidence="4">
    <location>
        <begin position="1104"/>
        <end position="1121"/>
    </location>
</feature>
<feature type="region of interest" description="Disordered" evidence="4">
    <location>
        <begin position="29"/>
        <end position="51"/>
    </location>
</feature>
<reference evidence="7" key="1">
    <citation type="journal article" date="2022" name="Int. J. Syst. Evol. Microbiol.">
        <title>Anaeromyxobacter oryzae sp. nov., Anaeromyxobacter diazotrophicus sp. nov. and Anaeromyxobacter paludicola sp. nov., isolated from paddy soils.</title>
        <authorList>
            <person name="Itoh H."/>
            <person name="Xu Z."/>
            <person name="Mise K."/>
            <person name="Masuda Y."/>
            <person name="Ushijima N."/>
            <person name="Hayakawa C."/>
            <person name="Shiratori Y."/>
            <person name="Senoo K."/>
        </authorList>
    </citation>
    <scope>NUCLEOTIDE SEQUENCE [LARGE SCALE GENOMIC DNA]</scope>
    <source>
        <strain evidence="7">Red232</strain>
    </source>
</reference>
<feature type="signal peptide" evidence="5">
    <location>
        <begin position="1"/>
        <end position="18"/>
    </location>
</feature>
<feature type="repeat" description="TPR" evidence="3">
    <location>
        <begin position="280"/>
        <end position="313"/>
    </location>
</feature>
<dbReference type="SMART" id="SM00028">
    <property type="entry name" value="TPR"/>
    <property type="match status" value="9"/>
</dbReference>
<evidence type="ECO:0000256" key="5">
    <source>
        <dbReference type="SAM" id="SignalP"/>
    </source>
</evidence>
<proteinExistence type="predicted"/>
<dbReference type="InterPro" id="IPR051012">
    <property type="entry name" value="CellSynth/LPSAsmb/PSIAsmb"/>
</dbReference>
<keyword evidence="5" id="KW-0732">Signal</keyword>
<dbReference type="Pfam" id="PF13432">
    <property type="entry name" value="TPR_16"/>
    <property type="match status" value="2"/>
</dbReference>
<keyword evidence="2 3" id="KW-0802">TPR repeat</keyword>
<evidence type="ECO:0000313" key="6">
    <source>
        <dbReference type="EMBL" id="BDG02541.1"/>
    </source>
</evidence>
<evidence type="ECO:0000256" key="1">
    <source>
        <dbReference type="ARBA" id="ARBA00022737"/>
    </source>
</evidence>
<dbReference type="PROSITE" id="PS50005">
    <property type="entry name" value="TPR"/>
    <property type="match status" value="2"/>
</dbReference>
<evidence type="ECO:0000256" key="3">
    <source>
        <dbReference type="PROSITE-ProRule" id="PRU00339"/>
    </source>
</evidence>
<keyword evidence="7" id="KW-1185">Reference proteome</keyword>
<feature type="region of interest" description="Disordered" evidence="4">
    <location>
        <begin position="1100"/>
        <end position="1156"/>
    </location>
</feature>
<dbReference type="InterPro" id="IPR011990">
    <property type="entry name" value="TPR-like_helical_dom_sf"/>
</dbReference>
<evidence type="ECO:0000256" key="4">
    <source>
        <dbReference type="SAM" id="MobiDB-lite"/>
    </source>
</evidence>
<dbReference type="InterPro" id="IPR019734">
    <property type="entry name" value="TPR_rpt"/>
</dbReference>
<sequence>MRALVAAVAALAPAAALAVAPASGYQSCRERPAGTPARAARAAAAQVDTTPPVTAEQAESELAAAVRRFSEEAKGYRTEVQQIVQKEFDDKRRFLADHYEQAIKDLEVLERNEREAAIVRFEEFLARYPDDPQFTPDAMFRLAELYYEKANDDFNVAIAAHREEARRAIAEGRDPPAEPMKSYAPSIALYQRLITGFPEYRFTHGIYYLLAYCLGEMGQGEEAQAAYATLIERFPDSPFVPEAWVRLGDWHFDEVKPDSLQHAAEAFSKIYGYPQHPLYARAVYKLGWTYYRMDDFEDAVEAFSKLLDHYVAVAAKTGEKPTGDVWPEAVQYTAISFADERWGGVQKAKAFFAGLGGRTYEAEIYARLGDVYFEETKWALAVEAYKAVLEKDPLSPEAPKVQAKIVLCWSRDRQFDKEAAEREALVAAYGEGTAWWERNKGDPDLTAAVRDLSEKSLLRAASFHHAQAQQYKQETRLEAAVAEYRVAARAYGDYLARFPHSKQAHELAYNWADCLYNALEFEKAARVYAQVRDDPASDKFLAEAAHSAVISWQGEITRLQRAGQLEERRILLSKDRPDGEVPRPERIPAVYENLVRDSDAYLALLPGSEKAPAVGYEAGVVFYKYGDFEEARCRFEEVVARWPTAEVAQFAANYIIESYLSMKDWAAVEQASARLQSADVAKNPSLNATLQKFKLGGRFQRATQLMDAKQYEDAAALFLALVAEEPKHEFADKALYNAASCYEGARRFESALKLYERIHAEYPSSALADEALFRVGWNAENTYEFEKAVDRYLVLVDKYAASKHRKDALYNAARSLENLQRYEEAAAAFARYAKVYPDAEDAARTQFHAALMYEKTSDWKKEIQALQEFVRRFARSREHELVVQAHLKIGLAHRELGQAKEARAAYSVAVQEFATRGLKPDVHVRAAAAAAEARFRLAEFDFDRYDKIALPATTNTKKLKAALEAKLSEAKKVAPQYDEVMKYRRPDWILAAFYRKAYLLERLAQTLYDAPIPPEVKKDDEMLAAYQDALAQAAAPYEEQAVKVYVDAIEAARKLHVKNEWTKKVGESLARFRPSEYPIIKDAKARMVLEDSAPIAFADTPDGFTHRALPEADAAPADKRGTGPQPAPAAIEAPGGDPGKNVAPSPEEEKLGTGAK</sequence>
<organism evidence="6 7">
    <name type="scientific">Anaeromyxobacter oryzae</name>
    <dbReference type="NCBI Taxonomy" id="2918170"/>
    <lineage>
        <taxon>Bacteria</taxon>
        <taxon>Pseudomonadati</taxon>
        <taxon>Myxococcota</taxon>
        <taxon>Myxococcia</taxon>
        <taxon>Myxococcales</taxon>
        <taxon>Cystobacterineae</taxon>
        <taxon>Anaeromyxobacteraceae</taxon>
        <taxon>Anaeromyxobacter</taxon>
    </lineage>
</organism>
<evidence type="ECO:0008006" key="8">
    <source>
        <dbReference type="Google" id="ProtNLM"/>
    </source>
</evidence>
<dbReference type="Pfam" id="PF13174">
    <property type="entry name" value="TPR_6"/>
    <property type="match status" value="4"/>
</dbReference>
<gene>
    <name evidence="6" type="ORF">AMOR_15370</name>
</gene>
<protein>
    <recommendedName>
        <fullName evidence="8">Tetratricopeptide repeat protein</fullName>
    </recommendedName>
</protein>
<name>A0ABN6MNE6_9BACT</name>
<dbReference type="SUPFAM" id="SSF48452">
    <property type="entry name" value="TPR-like"/>
    <property type="match status" value="3"/>
</dbReference>
<dbReference type="Proteomes" id="UP001162891">
    <property type="component" value="Chromosome"/>
</dbReference>
<feature type="compositionally biased region" description="Basic and acidic residues" evidence="4">
    <location>
        <begin position="1147"/>
        <end position="1156"/>
    </location>
</feature>
<dbReference type="Gene3D" id="1.25.40.10">
    <property type="entry name" value="Tetratricopeptide repeat domain"/>
    <property type="match status" value="6"/>
</dbReference>